<reference evidence="1 2" key="1">
    <citation type="submission" date="2020-08" db="EMBL/GenBank/DDBJ databases">
        <title>Genomic Encyclopedia of Type Strains, Phase IV (KMG-V): Genome sequencing to study the core and pangenomes of soil and plant-associated prokaryotes.</title>
        <authorList>
            <person name="Whitman W."/>
        </authorList>
    </citation>
    <scope>NUCLEOTIDE SEQUENCE [LARGE SCALE GENOMIC DNA]</scope>
    <source>
        <strain evidence="1 2">SEMIA 414</strain>
    </source>
</reference>
<accession>A0A7W6UIV6</accession>
<organism evidence="1 2">
    <name type="scientific">Rhizobium esperanzae</name>
    <dbReference type="NCBI Taxonomy" id="1967781"/>
    <lineage>
        <taxon>Bacteria</taxon>
        <taxon>Pseudomonadati</taxon>
        <taxon>Pseudomonadota</taxon>
        <taxon>Alphaproteobacteria</taxon>
        <taxon>Hyphomicrobiales</taxon>
        <taxon>Rhizobiaceae</taxon>
        <taxon>Rhizobium/Agrobacterium group</taxon>
        <taxon>Rhizobium</taxon>
    </lineage>
</organism>
<proteinExistence type="predicted"/>
<dbReference type="AlphaFoldDB" id="A0A7W6UIV6"/>
<evidence type="ECO:0000313" key="1">
    <source>
        <dbReference type="EMBL" id="MBB4438151.1"/>
    </source>
</evidence>
<comment type="caution">
    <text evidence="1">The sequence shown here is derived from an EMBL/GenBank/DDBJ whole genome shotgun (WGS) entry which is preliminary data.</text>
</comment>
<dbReference type="Proteomes" id="UP000533724">
    <property type="component" value="Unassembled WGS sequence"/>
</dbReference>
<dbReference type="RefSeq" id="WP_184498710.1">
    <property type="nucleotide sequence ID" value="NZ_JACIHI010000002.1"/>
</dbReference>
<gene>
    <name evidence="1" type="ORF">GGE15_001400</name>
</gene>
<name>A0A7W6UIV6_9HYPH</name>
<protein>
    <submittedName>
        <fullName evidence="1">Uncharacterized protein</fullName>
    </submittedName>
</protein>
<sequence>MTWHRSVIDIGGAVADHDSITDEWLVPASRSFAWNAQWVAGLDQALKT</sequence>
<dbReference type="EMBL" id="JACIHI010000002">
    <property type="protein sequence ID" value="MBB4438151.1"/>
    <property type="molecule type" value="Genomic_DNA"/>
</dbReference>
<evidence type="ECO:0000313" key="2">
    <source>
        <dbReference type="Proteomes" id="UP000533724"/>
    </source>
</evidence>